<name>A0AA88H0F8_NAELO</name>
<accession>A0AA88H0F8</accession>
<keyword evidence="4 5" id="KW-0520">NAD</keyword>
<evidence type="ECO:0000313" key="8">
    <source>
        <dbReference type="Proteomes" id="UP000816034"/>
    </source>
</evidence>
<proteinExistence type="predicted"/>
<dbReference type="PROSITE" id="PS51059">
    <property type="entry name" value="PARP_CATALYTIC"/>
    <property type="match status" value="1"/>
</dbReference>
<keyword evidence="2 5" id="KW-0808">Transferase</keyword>
<evidence type="ECO:0000259" key="6">
    <source>
        <dbReference type="PROSITE" id="PS51059"/>
    </source>
</evidence>
<dbReference type="Pfam" id="PF00644">
    <property type="entry name" value="PARP"/>
    <property type="match status" value="1"/>
</dbReference>
<evidence type="ECO:0000256" key="5">
    <source>
        <dbReference type="RuleBase" id="RU362114"/>
    </source>
</evidence>
<dbReference type="AlphaFoldDB" id="A0AA88H0F8"/>
<dbReference type="Pfam" id="PF18084">
    <property type="entry name" value="ARTD15_N"/>
    <property type="match status" value="1"/>
</dbReference>
<evidence type="ECO:0000256" key="3">
    <source>
        <dbReference type="ARBA" id="ARBA00022695"/>
    </source>
</evidence>
<keyword evidence="1 5" id="KW-0328">Glycosyltransferase</keyword>
<sequence>MICSTSKNPTKEAIANLLDSYKKGEDPILRSYNILTFTGDEMEIDLHVDYFGLKEFVCKIVRVSEDLLCVSNDGKEDYVEILSASSSSEKSALEYSLEKVIETLVQGREDFLMNEVGTPTPTTAKGSQKVFDDMEDDGMDVGFDDGELQDALSCHVNDAKAYYDSKFVTLIGQIYNVRLQIVADDLSKEMKKEYRIKSDDMWHTMSVSFAPDYLSHNVPPRVQYKPEIVTEKSGFAEQMEHILSKFVDMRWVQLQQDRNTKFGAADLKLATYNSNISKSDRKKAVQQLLKEKKINTAKALALYYSNMKPETADELLTECGHVQHNNYSYDKALVSDNEPKVNFILEMLTYMFLRIPTCHKFCCNCDDHIDCYDMLSTEHQKPIICTRFKCQFEYIELGVCNTIPISICPSSIHTDINENGDVVDIMISMSYSAATSSRRDVIFDPFPEMFNTSGSSTKNYDAVVKAFDLIPSVAQMKEHCETESDIKKFLHPNAYQILKWLLSTNRCALVKMPEKKRIKEMQTDYQYIMMMDNPEKAATFAQNRKKYGSYWAFHGSAVENFHSILRKGLVNASNTKLMTTGAAYGPGIYMARESSTSFGYSRVGSSWSKSQFVNSNTLRCIMICEVVKAPGVPTVASPYYVVKEAEHVTTRFFLFYPSTSVNVSIVADDIKGLNDFIK</sequence>
<reference evidence="7 8" key="1">
    <citation type="journal article" date="2018" name="BMC Genomics">
        <title>The genome of Naegleria lovaniensis, the basis for a comparative approach to unravel pathogenicity factors of the human pathogenic amoeba N. fowleri.</title>
        <authorList>
            <person name="Liechti N."/>
            <person name="Schurch N."/>
            <person name="Bruggmann R."/>
            <person name="Wittwer M."/>
        </authorList>
    </citation>
    <scope>NUCLEOTIDE SEQUENCE [LARGE SCALE GENOMIC DNA]</scope>
    <source>
        <strain evidence="7 8">ATCC 30569</strain>
    </source>
</reference>
<comment type="caution">
    <text evidence="7">The sequence shown here is derived from an EMBL/GenBank/DDBJ whole genome shotgun (WGS) entry which is preliminary data.</text>
</comment>
<dbReference type="RefSeq" id="XP_044553256.1">
    <property type="nucleotide sequence ID" value="XM_044690676.1"/>
</dbReference>
<feature type="domain" description="PARP catalytic" evidence="6">
    <location>
        <begin position="489"/>
        <end position="678"/>
    </location>
</feature>
<dbReference type="GO" id="GO:0003950">
    <property type="term" value="F:NAD+ poly-ADP-ribosyltransferase activity"/>
    <property type="evidence" value="ECO:0007669"/>
    <property type="project" value="UniProtKB-UniRule"/>
</dbReference>
<keyword evidence="3" id="KW-0548">Nucleotidyltransferase</keyword>
<evidence type="ECO:0000256" key="4">
    <source>
        <dbReference type="ARBA" id="ARBA00023027"/>
    </source>
</evidence>
<dbReference type="InterPro" id="IPR051838">
    <property type="entry name" value="ARTD_PARP"/>
</dbReference>
<dbReference type="Gene3D" id="3.90.228.10">
    <property type="match status" value="1"/>
</dbReference>
<gene>
    <name evidence="7" type="ORF">C9374_014664</name>
</gene>
<dbReference type="EC" id="2.4.2.-" evidence="5"/>
<dbReference type="SUPFAM" id="SSF56399">
    <property type="entry name" value="ADP-ribosylation"/>
    <property type="match status" value="1"/>
</dbReference>
<evidence type="ECO:0000313" key="7">
    <source>
        <dbReference type="EMBL" id="KAG2389264.1"/>
    </source>
</evidence>
<dbReference type="PANTHER" id="PTHR21328">
    <property type="entry name" value="POLY ADP-RIBOSE POLYMERASE FAMILY, MEMBER PARP"/>
    <property type="match status" value="1"/>
</dbReference>
<dbReference type="Proteomes" id="UP000816034">
    <property type="component" value="Unassembled WGS sequence"/>
</dbReference>
<dbReference type="InterPro" id="IPR041400">
    <property type="entry name" value="PARP16_N"/>
</dbReference>
<keyword evidence="8" id="KW-1185">Reference proteome</keyword>
<evidence type="ECO:0000256" key="2">
    <source>
        <dbReference type="ARBA" id="ARBA00022679"/>
    </source>
</evidence>
<evidence type="ECO:0000256" key="1">
    <source>
        <dbReference type="ARBA" id="ARBA00022676"/>
    </source>
</evidence>
<protein>
    <recommendedName>
        <fullName evidence="5">Poly [ADP-ribose] polymerase</fullName>
        <shortName evidence="5">PARP</shortName>
        <ecNumber evidence="5">2.4.2.-</ecNumber>
    </recommendedName>
</protein>
<dbReference type="GO" id="GO:0016779">
    <property type="term" value="F:nucleotidyltransferase activity"/>
    <property type="evidence" value="ECO:0007669"/>
    <property type="project" value="UniProtKB-KW"/>
</dbReference>
<dbReference type="InterPro" id="IPR012317">
    <property type="entry name" value="Poly(ADP-ribose)pol_cat_dom"/>
</dbReference>
<dbReference type="EMBL" id="PYSW02000008">
    <property type="protein sequence ID" value="KAG2389264.1"/>
    <property type="molecule type" value="Genomic_DNA"/>
</dbReference>
<organism evidence="7 8">
    <name type="scientific">Naegleria lovaniensis</name>
    <name type="common">Amoeba</name>
    <dbReference type="NCBI Taxonomy" id="51637"/>
    <lineage>
        <taxon>Eukaryota</taxon>
        <taxon>Discoba</taxon>
        <taxon>Heterolobosea</taxon>
        <taxon>Tetramitia</taxon>
        <taxon>Eutetramitia</taxon>
        <taxon>Vahlkampfiidae</taxon>
        <taxon>Naegleria</taxon>
    </lineage>
</organism>
<dbReference type="GeneID" id="68107117"/>